<dbReference type="PANTHER" id="PTHR43669">
    <property type="entry name" value="5-KETO-D-GLUCONATE 5-REDUCTASE"/>
    <property type="match status" value="1"/>
</dbReference>
<organism evidence="3">
    <name type="scientific">Paenarthrobacter sp. AMU7</name>
    <dbReference type="NCBI Taxonomy" id="3162492"/>
    <lineage>
        <taxon>Bacteria</taxon>
        <taxon>Bacillati</taxon>
        <taxon>Actinomycetota</taxon>
        <taxon>Actinomycetes</taxon>
        <taxon>Micrococcales</taxon>
        <taxon>Micrococcaceae</taxon>
        <taxon>Paenarthrobacter</taxon>
    </lineage>
</organism>
<dbReference type="Pfam" id="PF13561">
    <property type="entry name" value="adh_short_C2"/>
    <property type="match status" value="1"/>
</dbReference>
<comment type="similarity">
    <text evidence="1">Belongs to the short-chain dehydrogenases/reductases (SDR) family.</text>
</comment>
<dbReference type="SUPFAM" id="SSF51735">
    <property type="entry name" value="NAD(P)-binding Rossmann-fold domains"/>
    <property type="match status" value="1"/>
</dbReference>
<dbReference type="AlphaFoldDB" id="A0AB39YLQ2"/>
<dbReference type="InterPro" id="IPR002347">
    <property type="entry name" value="SDR_fam"/>
</dbReference>
<evidence type="ECO:0000256" key="1">
    <source>
        <dbReference type="ARBA" id="ARBA00006484"/>
    </source>
</evidence>
<dbReference type="InterPro" id="IPR020904">
    <property type="entry name" value="Sc_DH/Rdtase_CS"/>
</dbReference>
<keyword evidence="2 3" id="KW-0560">Oxidoreductase</keyword>
<dbReference type="EC" id="1.1.1.-" evidence="3"/>
<gene>
    <name evidence="3" type="ORF">ABQM86_20450</name>
</gene>
<name>A0AB39YLQ2_9MICC</name>
<dbReference type="Gene3D" id="3.40.50.720">
    <property type="entry name" value="NAD(P)-binding Rossmann-like Domain"/>
    <property type="match status" value="1"/>
</dbReference>
<dbReference type="GO" id="GO:0016491">
    <property type="term" value="F:oxidoreductase activity"/>
    <property type="evidence" value="ECO:0007669"/>
    <property type="project" value="UniProtKB-KW"/>
</dbReference>
<accession>A0AB39YLQ2</accession>
<dbReference type="RefSeq" id="WP_280624601.1">
    <property type="nucleotide sequence ID" value="NZ_CP165735.1"/>
</dbReference>
<dbReference type="PRINTS" id="PR00081">
    <property type="entry name" value="GDHRDH"/>
</dbReference>
<reference evidence="3" key="1">
    <citation type="submission" date="2024-07" db="EMBL/GenBank/DDBJ databases">
        <authorList>
            <person name="Li J."/>
            <person name="Wei H."/>
            <person name="Ma J."/>
        </authorList>
    </citation>
    <scope>NUCLEOTIDE SEQUENCE</scope>
    <source>
        <strain evidence="3">AMU7</strain>
    </source>
</reference>
<dbReference type="InterPro" id="IPR036291">
    <property type="entry name" value="NAD(P)-bd_dom_sf"/>
</dbReference>
<evidence type="ECO:0000256" key="2">
    <source>
        <dbReference type="ARBA" id="ARBA00023002"/>
    </source>
</evidence>
<dbReference type="EMBL" id="CP165735">
    <property type="protein sequence ID" value="XDV71299.1"/>
    <property type="molecule type" value="Genomic_DNA"/>
</dbReference>
<dbReference type="CDD" id="cd05233">
    <property type="entry name" value="SDR_c"/>
    <property type="match status" value="1"/>
</dbReference>
<dbReference type="PANTHER" id="PTHR43669:SF3">
    <property type="entry name" value="ALCOHOL DEHYDROGENASE, PUTATIVE (AFU_ORTHOLOGUE AFUA_3G03445)-RELATED"/>
    <property type="match status" value="1"/>
</dbReference>
<protein>
    <submittedName>
        <fullName evidence="3">SDR family NAD(P)-dependent oxidoreductase</fullName>
        <ecNumber evidence="3">1.1.1.-</ecNumber>
    </submittedName>
</protein>
<dbReference type="PROSITE" id="PS00061">
    <property type="entry name" value="ADH_SHORT"/>
    <property type="match status" value="1"/>
</dbReference>
<evidence type="ECO:0000313" key="3">
    <source>
        <dbReference type="EMBL" id="XDV71299.1"/>
    </source>
</evidence>
<proteinExistence type="inferred from homology"/>
<sequence>MDGTGRSVVITGASGIAAAAARQLAEAGDAVFVISRDPKSCAALANSLGAGSAGWYAADLRDEEATVAAFAAAAQKMGGIDAVVAVAGGSARRFGDGWLHEMTLDAWNASISLNLTTMFLTAREAIRHMQGNGGSLVMTSSVLATSPQPDNFTTHGYAAAKASITGWTVPLAAAYAKDKVRVNCVAPGLVRTPMAARAAEDPAIVSFAERKQPVAPGMLTAGQIAKALCWFVDADGVTGQVLAVDGGWAVTSTS</sequence>